<sequence length="311" mass="34323">MSSAQLQLDQQYSKIMKNHPFGVALYRPLSRSIFHPGACGYFDDFGKWNPIAHLESDVAILNKKGLAPVEDEIEKAPVEDGIKWGPKTSSNVRAKKISLSAGVDSISGIPVGVSAAYSYSVDKDVGALLLTKAPIVHEHYYHTSPFKNWCRSNALSILKRWPEVKRHGLWIVTSTYTTQKCGINMWSSHGKSIEVGFSADIAGIGSIGPSTEWHRSRTDEGWGEYTAKGADAYVVFFGGLKFQYSWVMGKSLKHSTGQPVFRGDTGEAEGPETIAFVPDPEDEQNSYNIDCELHLAEDDVLPPPADLDDEW</sequence>
<evidence type="ECO:0000313" key="1">
    <source>
        <dbReference type="EMBL" id="KAF4622168.1"/>
    </source>
</evidence>
<dbReference type="EMBL" id="JAACJL010000002">
    <property type="protein sequence ID" value="KAF4622168.1"/>
    <property type="molecule type" value="Genomic_DNA"/>
</dbReference>
<organism evidence="1 2">
    <name type="scientific">Agrocybe pediades</name>
    <dbReference type="NCBI Taxonomy" id="84607"/>
    <lineage>
        <taxon>Eukaryota</taxon>
        <taxon>Fungi</taxon>
        <taxon>Dikarya</taxon>
        <taxon>Basidiomycota</taxon>
        <taxon>Agaricomycotina</taxon>
        <taxon>Agaricomycetes</taxon>
        <taxon>Agaricomycetidae</taxon>
        <taxon>Agaricales</taxon>
        <taxon>Agaricineae</taxon>
        <taxon>Strophariaceae</taxon>
        <taxon>Agrocybe</taxon>
    </lineage>
</organism>
<comment type="caution">
    <text evidence="1">The sequence shown here is derived from an EMBL/GenBank/DDBJ whole genome shotgun (WGS) entry which is preliminary data.</text>
</comment>
<name>A0A8H4VTP7_9AGAR</name>
<reference evidence="1 2" key="1">
    <citation type="submission" date="2019-12" db="EMBL/GenBank/DDBJ databases">
        <authorList>
            <person name="Floudas D."/>
            <person name="Bentzer J."/>
            <person name="Ahren D."/>
            <person name="Johansson T."/>
            <person name="Persson P."/>
            <person name="Tunlid A."/>
        </authorList>
    </citation>
    <scope>NUCLEOTIDE SEQUENCE [LARGE SCALE GENOMIC DNA]</scope>
    <source>
        <strain evidence="1 2">CBS 102.39</strain>
    </source>
</reference>
<proteinExistence type="predicted"/>
<dbReference type="AlphaFoldDB" id="A0A8H4VTP7"/>
<protein>
    <submittedName>
        <fullName evidence="1">Uncharacterized protein</fullName>
    </submittedName>
</protein>
<keyword evidence="2" id="KW-1185">Reference proteome</keyword>
<evidence type="ECO:0000313" key="2">
    <source>
        <dbReference type="Proteomes" id="UP000521872"/>
    </source>
</evidence>
<dbReference type="Proteomes" id="UP000521872">
    <property type="component" value="Unassembled WGS sequence"/>
</dbReference>
<accession>A0A8H4VTP7</accession>
<gene>
    <name evidence="1" type="ORF">D9613_009342</name>
</gene>